<proteinExistence type="predicted"/>
<dbReference type="Pfam" id="PF01764">
    <property type="entry name" value="Lipase_3"/>
    <property type="match status" value="1"/>
</dbReference>
<reference evidence="4" key="1">
    <citation type="submission" date="2023-03" db="EMBL/GenBank/DDBJ databases">
        <authorList>
            <person name="Steffen K."/>
            <person name="Cardenas P."/>
        </authorList>
    </citation>
    <scope>NUCLEOTIDE SEQUENCE</scope>
</reference>
<dbReference type="SUPFAM" id="SSF52540">
    <property type="entry name" value="P-loop containing nucleoside triphosphate hydrolases"/>
    <property type="match status" value="1"/>
</dbReference>
<feature type="domain" description="Fungal lipase-type" evidence="2">
    <location>
        <begin position="209"/>
        <end position="292"/>
    </location>
</feature>
<name>A0AA35QYV2_GEOBA</name>
<evidence type="ECO:0000259" key="2">
    <source>
        <dbReference type="Pfam" id="PF01764"/>
    </source>
</evidence>
<dbReference type="GO" id="GO:0005525">
    <property type="term" value="F:GTP binding"/>
    <property type="evidence" value="ECO:0007669"/>
    <property type="project" value="InterPro"/>
</dbReference>
<dbReference type="Proteomes" id="UP001174909">
    <property type="component" value="Unassembled WGS sequence"/>
</dbReference>
<organism evidence="4 5">
    <name type="scientific">Geodia barretti</name>
    <name type="common">Barrett's horny sponge</name>
    <dbReference type="NCBI Taxonomy" id="519541"/>
    <lineage>
        <taxon>Eukaryota</taxon>
        <taxon>Metazoa</taxon>
        <taxon>Porifera</taxon>
        <taxon>Demospongiae</taxon>
        <taxon>Heteroscleromorpha</taxon>
        <taxon>Tetractinellida</taxon>
        <taxon>Astrophorina</taxon>
        <taxon>Geodiidae</taxon>
        <taxon>Geodia</taxon>
    </lineage>
</organism>
<dbReference type="AlphaFoldDB" id="A0AA35QYV2"/>
<comment type="caution">
    <text evidence="4">The sequence shown here is derived from an EMBL/GenBank/DDBJ whole genome shotgun (WGS) entry which is preliminary data.</text>
</comment>
<dbReference type="InterPro" id="IPR027417">
    <property type="entry name" value="P-loop_NTPase"/>
</dbReference>
<feature type="domain" description="G" evidence="3">
    <location>
        <begin position="1072"/>
        <end position="1182"/>
    </location>
</feature>
<dbReference type="Pfam" id="PF01926">
    <property type="entry name" value="MMR_HSR1"/>
    <property type="match status" value="1"/>
</dbReference>
<evidence type="ECO:0008006" key="6">
    <source>
        <dbReference type="Google" id="ProtNLM"/>
    </source>
</evidence>
<feature type="region of interest" description="Disordered" evidence="1">
    <location>
        <begin position="723"/>
        <end position="770"/>
    </location>
</feature>
<dbReference type="SUPFAM" id="SSF53474">
    <property type="entry name" value="alpha/beta-Hydrolases"/>
    <property type="match status" value="1"/>
</dbReference>
<keyword evidence="5" id="KW-1185">Reference proteome</keyword>
<evidence type="ECO:0000259" key="3">
    <source>
        <dbReference type="Pfam" id="PF01926"/>
    </source>
</evidence>
<accession>A0AA35QYV2</accession>
<evidence type="ECO:0000313" key="5">
    <source>
        <dbReference type="Proteomes" id="UP001174909"/>
    </source>
</evidence>
<protein>
    <recommendedName>
        <fullName evidence="6">Fungal lipase-like domain-containing protein</fullName>
    </recommendedName>
</protein>
<dbReference type="InterPro" id="IPR006073">
    <property type="entry name" value="GTP-bd"/>
</dbReference>
<dbReference type="InterPro" id="IPR002921">
    <property type="entry name" value="Fungal_lipase-type"/>
</dbReference>
<dbReference type="CDD" id="cd00882">
    <property type="entry name" value="Ras_like_GTPase"/>
    <property type="match status" value="1"/>
</dbReference>
<gene>
    <name evidence="4" type="ORF">GBAR_LOCUS1774</name>
</gene>
<evidence type="ECO:0000256" key="1">
    <source>
        <dbReference type="SAM" id="MobiDB-lite"/>
    </source>
</evidence>
<evidence type="ECO:0000313" key="4">
    <source>
        <dbReference type="EMBL" id="CAI7995850.1"/>
    </source>
</evidence>
<sequence length="1213" mass="137472">MEFQKLKDQLEVFQSTQQGTSDISIQQQTMNCSQHLIQQYIENGLDSGIEASNIISDMEKLCRVYLVIPQHLSRWAMDEVDKISKTFTEELGKVANPVHFDRHQVPLLFSKDTLYHASLCCEAINSFVPVNPLSFFRNKKPQHSLTEVSFSKSRDGIMPYLIARQKDVLYVAFQGTCEISQWIKSGSSFDEGLREECSKIPLRFFMDELLSNKRIVLTGFSFGGMLALCISAKLWHSTMADQQALTERIICITFGQPLVKLKMVEDEISVSGEFEKSIHSVFSKDDFVPAMFSYMPIDNREPEPNVSPLLHPKMKALAAPKDTMSQGNPRNTSEQVLFSNPFVKTFLQNLSIIQEKCQQLQVKPKVGDAVEWLDKAMLQLKEPTSPTLYGNCYVMSREKKQGIVWHSQTKELAAIALREHLLTKQLFEKHTMDHYIPLILRSHLEKPVKYIIPNQLQSTKEVSEVDALKPKITEQLTYYDYPNERVIILEGENLWFSYKVYLDEKGPHECEFKTHAENTTQYLIEFRADLEESSNLSLSKQVKLALYTHFASPIRQTLNIKMEPRVFPVRQMQLAKHTPSQIIQLAYLCALLEQRHQKSDSKRFTAIAEFLDKAVQVVPVESVFDAITYGKNQIARTCANALQERRLQLQPSQHMIIGALKASIRAHTGYDGAVIDRFIIPSVKTYQQPTHTALWWLQSTQLQGPQMFFPAIGIAQVVVESTHKGMKPKGTMKPKPPTSLRTTNDRRIKRSSQRSSKTYSDAAKSSPSQSTKLMAMPFSIPIFLNSHLNQSPDPFPEYITRYVDECLKGLIRHSHTAMSIQCGAEMRVVTKMNVGELYSALGGKSAHFKSPLQILREGITKLGTYTEGHLLPATKLPNEQMLALIEGIFQKDVSLCALLLGAFMEQQIHIPLIHSAKTTAETLSSQTAPVAVGVWALFSQNLASLEAKLKGHNRSQLIVDIREYMEGFSQKMLDDEDKMYAGKLQFLLHGIQRIVTASSQYISYSLEHQLCSNPKFDKSLTLKYLITEWDTIFQNDALSLIGESHRPLVARWLKWTILVHDLRETLAQYTCIGVTGFVNSGKSLLVRKLFKIQEVKVGIQAAKRTTVPLLYSLEDSVEGLDVIDFPGVDDTDHTIPDLARLLLSLAQIIIFVVDFKRACSDPVKAWLQALSNNGAPIHICLTHADELYAECKAEGKTTKYRRRAEAHPFSLKT</sequence>
<dbReference type="Gene3D" id="3.40.50.300">
    <property type="entry name" value="P-loop containing nucleotide triphosphate hydrolases"/>
    <property type="match status" value="1"/>
</dbReference>
<dbReference type="EMBL" id="CASHTH010000259">
    <property type="protein sequence ID" value="CAI7995850.1"/>
    <property type="molecule type" value="Genomic_DNA"/>
</dbReference>
<dbReference type="Gene3D" id="3.40.50.1820">
    <property type="entry name" value="alpha/beta hydrolase"/>
    <property type="match status" value="1"/>
</dbReference>
<dbReference type="GO" id="GO:0006629">
    <property type="term" value="P:lipid metabolic process"/>
    <property type="evidence" value="ECO:0007669"/>
    <property type="project" value="InterPro"/>
</dbReference>
<dbReference type="InterPro" id="IPR029058">
    <property type="entry name" value="AB_hydrolase_fold"/>
</dbReference>